<evidence type="ECO:0008006" key="3">
    <source>
        <dbReference type="Google" id="ProtNLM"/>
    </source>
</evidence>
<evidence type="ECO:0000313" key="2">
    <source>
        <dbReference type="Proteomes" id="UP000694050"/>
    </source>
</evidence>
<organism evidence="1 2">
    <name type="scientific">Fusarium oxysporum f. sp. rapae</name>
    <dbReference type="NCBI Taxonomy" id="485398"/>
    <lineage>
        <taxon>Eukaryota</taxon>
        <taxon>Fungi</taxon>
        <taxon>Dikarya</taxon>
        <taxon>Ascomycota</taxon>
        <taxon>Pezizomycotina</taxon>
        <taxon>Sordariomycetes</taxon>
        <taxon>Hypocreomycetidae</taxon>
        <taxon>Hypocreales</taxon>
        <taxon>Nectriaceae</taxon>
        <taxon>Fusarium</taxon>
        <taxon>Fusarium oxysporum species complex</taxon>
    </lineage>
</organism>
<comment type="caution">
    <text evidence="1">The sequence shown here is derived from an EMBL/GenBank/DDBJ whole genome shotgun (WGS) entry which is preliminary data.</text>
</comment>
<accession>A0A8J5NES1</accession>
<sequence>MELMKNPKPRSFAEKGIQNTNAHLFKGHGIRAPPCKTKSAAEKKAEKLKTKDQRSIAKVMKLDTRLLREQDIANSLAQGIDRKHFQRLLLEWIIEENHAFSITDAHITRTTIHRRVLSAYEMHKDKVIAALKQSCRLIHVSFDGWKSGNRHSMYGIACFFRDENNHPRKLAFGVSELQLAILDTTLRPKYWTSLTPMASRIRLGLHTGQRGKRRQGHEGNWWRARDNRSKRTGNLKKSARELRIFLEENQLTINDWVVLEHLAKLLGFYEDAVKTLEGDSQQRKRKGGWVGSYGNVWEVIQGFEFLLEVLEDYKQLASEIPDMEHFRININLGWEKINKYYSRLDETLYTALALCPAFRWGYFENGWKDNAEWVTKAKQMVREVWEREYCYLQIVRNSVADEPAAKRQRKYYNKFQAYSDRTRPVSGCSIVKEEASSPDGIDDEMDELESWQSSWEDGDNDVRDLISYWRMCQVLRSWAQAEVIDDLDELFLPVNESTEADETLWVAVGCEDKEMEERGWK</sequence>
<protein>
    <recommendedName>
        <fullName evidence="3">HAT C-terminal dimerisation domain-containing protein</fullName>
    </recommendedName>
</protein>
<dbReference type="Proteomes" id="UP000694050">
    <property type="component" value="Unassembled WGS sequence"/>
</dbReference>
<proteinExistence type="predicted"/>
<evidence type="ECO:0000313" key="1">
    <source>
        <dbReference type="EMBL" id="KAG7402976.1"/>
    </source>
</evidence>
<dbReference type="EMBL" id="JAELUQ010000016">
    <property type="protein sequence ID" value="KAG7402976.1"/>
    <property type="molecule type" value="Genomic_DNA"/>
</dbReference>
<gene>
    <name evidence="1" type="ORF">Forpe1208_v016779</name>
</gene>
<name>A0A8J5NES1_FUSOX</name>
<dbReference type="AlphaFoldDB" id="A0A8J5NES1"/>
<reference evidence="1" key="1">
    <citation type="submission" date="2021-04" db="EMBL/GenBank/DDBJ databases">
        <title>First draft genome resource for Brassicaceae pathogens Fusarium oxysporum f. sp. raphani and Fusarium oxysporum f. sp. rapae.</title>
        <authorList>
            <person name="Asai S."/>
        </authorList>
    </citation>
    <scope>NUCLEOTIDE SEQUENCE</scope>
    <source>
        <strain evidence="1">Tf1208</strain>
    </source>
</reference>